<evidence type="ECO:0000313" key="4">
    <source>
        <dbReference type="EMBL" id="PKU69883.1"/>
    </source>
</evidence>
<dbReference type="CDD" id="cd03784">
    <property type="entry name" value="GT1_Gtf-like"/>
    <property type="match status" value="1"/>
</dbReference>
<dbReference type="Pfam" id="PF00201">
    <property type="entry name" value="UDPGT"/>
    <property type="match status" value="1"/>
</dbReference>
<dbReference type="InterPro" id="IPR002213">
    <property type="entry name" value="UDP_glucos_trans"/>
</dbReference>
<evidence type="ECO:0000256" key="2">
    <source>
        <dbReference type="ARBA" id="ARBA00022676"/>
    </source>
</evidence>
<dbReference type="AlphaFoldDB" id="A0A2I0W2J3"/>
<name>A0A2I0W2J3_9ASPA</name>
<dbReference type="PANTHER" id="PTHR48049:SF132">
    <property type="entry name" value="GLYCOSYLTRANSFERASE"/>
    <property type="match status" value="1"/>
</dbReference>
<keyword evidence="2" id="KW-0328">Glycosyltransferase</keyword>
<evidence type="ECO:0000313" key="5">
    <source>
        <dbReference type="Proteomes" id="UP000233837"/>
    </source>
</evidence>
<keyword evidence="3 4" id="KW-0808">Transferase</keyword>
<dbReference type="EMBL" id="KZ502984">
    <property type="protein sequence ID" value="PKU69883.1"/>
    <property type="molecule type" value="Genomic_DNA"/>
</dbReference>
<dbReference type="FunFam" id="3.40.50.2000:FF:000037">
    <property type="entry name" value="Glycosyltransferase"/>
    <property type="match status" value="1"/>
</dbReference>
<dbReference type="SUPFAM" id="SSF53756">
    <property type="entry name" value="UDP-Glycosyltransferase/glycogen phosphorylase"/>
    <property type="match status" value="1"/>
</dbReference>
<dbReference type="Proteomes" id="UP000233837">
    <property type="component" value="Unassembled WGS sequence"/>
</dbReference>
<evidence type="ECO:0000256" key="1">
    <source>
        <dbReference type="ARBA" id="ARBA00009995"/>
    </source>
</evidence>
<accession>A0A2I0W2J3</accession>
<evidence type="ECO:0000256" key="3">
    <source>
        <dbReference type="ARBA" id="ARBA00022679"/>
    </source>
</evidence>
<dbReference type="InterPro" id="IPR050481">
    <property type="entry name" value="UDP-glycosyltransf_plant"/>
</dbReference>
<comment type="similarity">
    <text evidence="1">Belongs to the UDP-glycosyltransferase family.</text>
</comment>
<keyword evidence="5" id="KW-1185">Reference proteome</keyword>
<reference evidence="4 5" key="2">
    <citation type="journal article" date="2017" name="Nature">
        <title>The Apostasia genome and the evolution of orchids.</title>
        <authorList>
            <person name="Zhang G.Q."/>
            <person name="Liu K.W."/>
            <person name="Li Z."/>
            <person name="Lohaus R."/>
            <person name="Hsiao Y.Y."/>
            <person name="Niu S.C."/>
            <person name="Wang J.Y."/>
            <person name="Lin Y.C."/>
            <person name="Xu Q."/>
            <person name="Chen L.J."/>
            <person name="Yoshida K."/>
            <person name="Fujiwara S."/>
            <person name="Wang Z.W."/>
            <person name="Zhang Y.Q."/>
            <person name="Mitsuda N."/>
            <person name="Wang M."/>
            <person name="Liu G.H."/>
            <person name="Pecoraro L."/>
            <person name="Huang H.X."/>
            <person name="Xiao X.J."/>
            <person name="Lin M."/>
            <person name="Wu X.Y."/>
            <person name="Wu W.L."/>
            <person name="Chen Y.Y."/>
            <person name="Chang S.B."/>
            <person name="Sakamoto S."/>
            <person name="Ohme-Takagi M."/>
            <person name="Yagi M."/>
            <person name="Zeng S.J."/>
            <person name="Shen C.Y."/>
            <person name="Yeh C.M."/>
            <person name="Luo Y.B."/>
            <person name="Tsai W.C."/>
            <person name="Van de Peer Y."/>
            <person name="Liu Z.J."/>
        </authorList>
    </citation>
    <scope>NUCLEOTIDE SEQUENCE [LARGE SCALE GENOMIC DNA]</scope>
    <source>
        <tissue evidence="4">The whole plant</tissue>
    </source>
</reference>
<proteinExistence type="inferred from homology"/>
<dbReference type="STRING" id="906689.A0A2I0W2J3"/>
<reference evidence="4 5" key="1">
    <citation type="journal article" date="2016" name="Sci. Rep.">
        <title>The Dendrobium catenatum Lindl. genome sequence provides insights into polysaccharide synthase, floral development and adaptive evolution.</title>
        <authorList>
            <person name="Zhang G.Q."/>
            <person name="Xu Q."/>
            <person name="Bian C."/>
            <person name="Tsai W.C."/>
            <person name="Yeh C.M."/>
            <person name="Liu K.W."/>
            <person name="Yoshida K."/>
            <person name="Zhang L.S."/>
            <person name="Chang S.B."/>
            <person name="Chen F."/>
            <person name="Shi Y."/>
            <person name="Su Y.Y."/>
            <person name="Zhang Y.Q."/>
            <person name="Chen L.J."/>
            <person name="Yin Y."/>
            <person name="Lin M."/>
            <person name="Huang H."/>
            <person name="Deng H."/>
            <person name="Wang Z.W."/>
            <person name="Zhu S.L."/>
            <person name="Zhao X."/>
            <person name="Deng C."/>
            <person name="Niu S.C."/>
            <person name="Huang J."/>
            <person name="Wang M."/>
            <person name="Liu G.H."/>
            <person name="Yang H.J."/>
            <person name="Xiao X.J."/>
            <person name="Hsiao Y.Y."/>
            <person name="Wu W.L."/>
            <person name="Chen Y.Y."/>
            <person name="Mitsuda N."/>
            <person name="Ohme-Takagi M."/>
            <person name="Luo Y.B."/>
            <person name="Van de Peer Y."/>
            <person name="Liu Z.J."/>
        </authorList>
    </citation>
    <scope>NUCLEOTIDE SEQUENCE [LARGE SCALE GENOMIC DNA]</scope>
    <source>
        <tissue evidence="4">The whole plant</tissue>
    </source>
</reference>
<sequence length="498" mass="55169">MASYRRQLRCRNYFVHLQVSDIDRIDLLNLPVVPHLFQLTMEGGSLHILMLPWFAFGHLLPFLELAKSLARKGHRISFLSTPRNVARLPAIPPPLTPFINFIEIPLPQIERLPENAEATIDLPSADLRPYLSKAFDTFERKLSDLIQNKQIASLDCILFDYAAHWVPNIAVKFGVPCAFFSIFNAAFFSFLGPPSALMGGAGARKKAEELTQLPPWIPFPSTIVFRSFDAPQMFNAAVPDASGVSEMYRAGKSIQGCQIVLIRSCKELEPEWLQLLGHLSEKPIVPVGLLPPSIEQGQHAALEWLDKQGRGSTVYVAFGSEVKLSAAQVKEIAVGLELSGLHFVWALRAGSVPAGLVESIKEQGRGLLCMDWVPQIRILAHPSIGGFLTHAGWSSVVEGLAFGLAMVLLPMIIDQGLIARKLVEKGFGVEVFRKEDGSFTGDEIAKSLRFAMVEDEGKVLREKAKECRNLFGDEKLHDFYVSESIQHLKRLVEAGLSV</sequence>
<dbReference type="Gene3D" id="3.40.50.2000">
    <property type="entry name" value="Glycogen Phosphorylase B"/>
    <property type="match status" value="2"/>
</dbReference>
<dbReference type="GO" id="GO:0035251">
    <property type="term" value="F:UDP-glucosyltransferase activity"/>
    <property type="evidence" value="ECO:0007669"/>
    <property type="project" value="InterPro"/>
</dbReference>
<dbReference type="PANTHER" id="PTHR48049">
    <property type="entry name" value="GLYCOSYLTRANSFERASE"/>
    <property type="match status" value="1"/>
</dbReference>
<gene>
    <name evidence="4" type="primary">GT4</name>
    <name evidence="4" type="ORF">MA16_Dca011901</name>
</gene>
<organism evidence="4 5">
    <name type="scientific">Dendrobium catenatum</name>
    <dbReference type="NCBI Taxonomy" id="906689"/>
    <lineage>
        <taxon>Eukaryota</taxon>
        <taxon>Viridiplantae</taxon>
        <taxon>Streptophyta</taxon>
        <taxon>Embryophyta</taxon>
        <taxon>Tracheophyta</taxon>
        <taxon>Spermatophyta</taxon>
        <taxon>Magnoliopsida</taxon>
        <taxon>Liliopsida</taxon>
        <taxon>Asparagales</taxon>
        <taxon>Orchidaceae</taxon>
        <taxon>Epidendroideae</taxon>
        <taxon>Malaxideae</taxon>
        <taxon>Dendrobiinae</taxon>
        <taxon>Dendrobium</taxon>
    </lineage>
</organism>
<dbReference type="FunFam" id="3.40.50.2000:FF:000088">
    <property type="entry name" value="Glycosyltransferase"/>
    <property type="match status" value="1"/>
</dbReference>
<protein>
    <submittedName>
        <fullName evidence="4">UDP-rhamnose:rhamnosyltransferase 1</fullName>
    </submittedName>
</protein>